<sequence length="195" mass="20815">MPRYSGGRPAVLPIRQTLVCDPRLAGLAASPRQLPPGLRGPRPQGCGSPRLFFSSCRPRGPRRSQGRGHLRLPSPAASSQTVSRARTPPGPNSRGASPIRLLSFSARPGSAASPPPRIQRGEASPAAPPRLRQPPRSNVRLGSRAPVQSIGRLPSKARPGPRDGPFLVLHSTSDLRVRASRFQEVPRQPSLTDGI</sequence>
<feature type="region of interest" description="Disordered" evidence="1">
    <location>
        <begin position="28"/>
        <end position="166"/>
    </location>
</feature>
<gene>
    <name evidence="2" type="ORF">NDU88_002391</name>
</gene>
<evidence type="ECO:0000313" key="3">
    <source>
        <dbReference type="Proteomes" id="UP001066276"/>
    </source>
</evidence>
<dbReference type="EMBL" id="JANPWB010000001">
    <property type="protein sequence ID" value="KAJ1214778.1"/>
    <property type="molecule type" value="Genomic_DNA"/>
</dbReference>
<evidence type="ECO:0000256" key="1">
    <source>
        <dbReference type="SAM" id="MobiDB-lite"/>
    </source>
</evidence>
<protein>
    <submittedName>
        <fullName evidence="2">Uncharacterized protein</fullName>
    </submittedName>
</protein>
<evidence type="ECO:0000313" key="2">
    <source>
        <dbReference type="EMBL" id="KAJ1214778.1"/>
    </source>
</evidence>
<name>A0AAV7WQJ3_PLEWA</name>
<organism evidence="2 3">
    <name type="scientific">Pleurodeles waltl</name>
    <name type="common">Iberian ribbed newt</name>
    <dbReference type="NCBI Taxonomy" id="8319"/>
    <lineage>
        <taxon>Eukaryota</taxon>
        <taxon>Metazoa</taxon>
        <taxon>Chordata</taxon>
        <taxon>Craniata</taxon>
        <taxon>Vertebrata</taxon>
        <taxon>Euteleostomi</taxon>
        <taxon>Amphibia</taxon>
        <taxon>Batrachia</taxon>
        <taxon>Caudata</taxon>
        <taxon>Salamandroidea</taxon>
        <taxon>Salamandridae</taxon>
        <taxon>Pleurodelinae</taxon>
        <taxon>Pleurodeles</taxon>
    </lineage>
</organism>
<dbReference type="Proteomes" id="UP001066276">
    <property type="component" value="Chromosome 1_1"/>
</dbReference>
<accession>A0AAV7WQJ3</accession>
<proteinExistence type="predicted"/>
<reference evidence="2" key="1">
    <citation type="journal article" date="2022" name="bioRxiv">
        <title>Sequencing and chromosome-scale assembly of the giantPleurodeles waltlgenome.</title>
        <authorList>
            <person name="Brown T."/>
            <person name="Elewa A."/>
            <person name="Iarovenko S."/>
            <person name="Subramanian E."/>
            <person name="Araus A.J."/>
            <person name="Petzold A."/>
            <person name="Susuki M."/>
            <person name="Suzuki K.-i.T."/>
            <person name="Hayashi T."/>
            <person name="Toyoda A."/>
            <person name="Oliveira C."/>
            <person name="Osipova E."/>
            <person name="Leigh N.D."/>
            <person name="Simon A."/>
            <person name="Yun M.H."/>
        </authorList>
    </citation>
    <scope>NUCLEOTIDE SEQUENCE</scope>
    <source>
        <strain evidence="2">20211129_DDA</strain>
        <tissue evidence="2">Liver</tissue>
    </source>
</reference>
<feature type="compositionally biased region" description="Basic residues" evidence="1">
    <location>
        <begin position="59"/>
        <end position="70"/>
    </location>
</feature>
<dbReference type="AlphaFoldDB" id="A0AAV7WQJ3"/>
<comment type="caution">
    <text evidence="2">The sequence shown here is derived from an EMBL/GenBank/DDBJ whole genome shotgun (WGS) entry which is preliminary data.</text>
</comment>
<feature type="compositionally biased region" description="Low complexity" evidence="1">
    <location>
        <begin position="31"/>
        <end position="45"/>
    </location>
</feature>
<feature type="compositionally biased region" description="Low complexity" evidence="1">
    <location>
        <begin position="103"/>
        <end position="112"/>
    </location>
</feature>
<keyword evidence="3" id="KW-1185">Reference proteome</keyword>